<dbReference type="AlphaFoldDB" id="A0AA41X943"/>
<dbReference type="InterPro" id="IPR010099">
    <property type="entry name" value="SDR39U1"/>
</dbReference>
<dbReference type="EMBL" id="JANCLT010000017">
    <property type="protein sequence ID" value="MCP8970987.1"/>
    <property type="molecule type" value="Genomic_DNA"/>
</dbReference>
<dbReference type="NCBIfam" id="TIGR01777">
    <property type="entry name" value="yfcH"/>
    <property type="match status" value="1"/>
</dbReference>
<dbReference type="InterPro" id="IPR036291">
    <property type="entry name" value="NAD(P)-bd_dom_sf"/>
</dbReference>
<dbReference type="CDD" id="cd05242">
    <property type="entry name" value="SDR_a8"/>
    <property type="match status" value="1"/>
</dbReference>
<evidence type="ECO:0000259" key="3">
    <source>
        <dbReference type="Pfam" id="PF08338"/>
    </source>
</evidence>
<feature type="domain" description="DUF1731" evidence="3">
    <location>
        <begin position="251"/>
        <end position="297"/>
    </location>
</feature>
<comment type="similarity">
    <text evidence="1">Belongs to the NAD(P)-dependent epimerase/dehydratase family. SDR39U1 subfamily.</text>
</comment>
<dbReference type="RefSeq" id="WP_254760913.1">
    <property type="nucleotide sequence ID" value="NZ_JANCLT010000017.1"/>
</dbReference>
<dbReference type="Gene3D" id="3.40.50.720">
    <property type="entry name" value="NAD(P)-binding Rossmann-like Domain"/>
    <property type="match status" value="1"/>
</dbReference>
<dbReference type="SUPFAM" id="SSF51735">
    <property type="entry name" value="NAD(P)-binding Rossmann-fold domains"/>
    <property type="match status" value="1"/>
</dbReference>
<protein>
    <submittedName>
        <fullName evidence="4">TIGR01777 family oxidoreductase</fullName>
    </submittedName>
</protein>
<evidence type="ECO:0000259" key="2">
    <source>
        <dbReference type="Pfam" id="PF01370"/>
    </source>
</evidence>
<dbReference type="Pfam" id="PF01370">
    <property type="entry name" value="Epimerase"/>
    <property type="match status" value="1"/>
</dbReference>
<dbReference type="PANTHER" id="PTHR11092:SF0">
    <property type="entry name" value="EPIMERASE FAMILY PROTEIN SDR39U1"/>
    <property type="match status" value="1"/>
</dbReference>
<dbReference type="InterPro" id="IPR013549">
    <property type="entry name" value="DUF1731"/>
</dbReference>
<dbReference type="InterPro" id="IPR001509">
    <property type="entry name" value="Epimerase_deHydtase"/>
</dbReference>
<reference evidence="4" key="1">
    <citation type="submission" date="2022-07" db="EMBL/GenBank/DDBJ databases">
        <authorList>
            <person name="Li W.-J."/>
            <person name="Deng Q.-Q."/>
        </authorList>
    </citation>
    <scope>NUCLEOTIDE SEQUENCE</scope>
    <source>
        <strain evidence="4">SYSU M60031</strain>
    </source>
</reference>
<dbReference type="Proteomes" id="UP001156102">
    <property type="component" value="Unassembled WGS sequence"/>
</dbReference>
<keyword evidence="5" id="KW-1185">Reference proteome</keyword>
<dbReference type="PANTHER" id="PTHR11092">
    <property type="entry name" value="SUGAR NUCLEOTIDE EPIMERASE RELATED"/>
    <property type="match status" value="1"/>
</dbReference>
<evidence type="ECO:0000256" key="1">
    <source>
        <dbReference type="ARBA" id="ARBA00009353"/>
    </source>
</evidence>
<comment type="caution">
    <text evidence="4">The sequence shown here is derived from an EMBL/GenBank/DDBJ whole genome shotgun (WGS) entry which is preliminary data.</text>
</comment>
<gene>
    <name evidence="4" type="ORF">NK662_20915</name>
</gene>
<name>A0AA41X943_9BACI</name>
<dbReference type="Pfam" id="PF08338">
    <property type="entry name" value="DUF1731"/>
    <property type="match status" value="1"/>
</dbReference>
<organism evidence="4 5">
    <name type="scientific">Ectobacillus ponti</name>
    <dbReference type="NCBI Taxonomy" id="2961894"/>
    <lineage>
        <taxon>Bacteria</taxon>
        <taxon>Bacillati</taxon>
        <taxon>Bacillota</taxon>
        <taxon>Bacilli</taxon>
        <taxon>Bacillales</taxon>
        <taxon>Bacillaceae</taxon>
        <taxon>Ectobacillus</taxon>
    </lineage>
</organism>
<evidence type="ECO:0000313" key="5">
    <source>
        <dbReference type="Proteomes" id="UP001156102"/>
    </source>
</evidence>
<sequence>MEIAISGGTGFIGKALSAHLAAQGHTVYILTRHSGITSANRNIQYLKWSAQDPALPIRSLDAFINLAGEPINSGRWTESKKAQILNSRVDTVKGILRQLQALPRKPKVFINASAIGYYGPSPDKTFTEDDRRPGHDFLAQTVVRWEEEAGKAEEMGIRTVLTRFGIVLGQKGGALPRIVLPYKLFIGGTVGSGRQWMSWVHLDDVVGMLAFALENEAVRGPLNITAPAPVTMKEFGQTIAKVIRRPHWIPVPAFALKLLLGEMSTLVLDGQRVLPERAVQHGYVHKYPDLQQALHNILT</sequence>
<evidence type="ECO:0000313" key="4">
    <source>
        <dbReference type="EMBL" id="MCP8970987.1"/>
    </source>
</evidence>
<accession>A0AA41X943</accession>
<proteinExistence type="inferred from homology"/>
<feature type="domain" description="NAD-dependent epimerase/dehydratase" evidence="2">
    <location>
        <begin position="3"/>
        <end position="216"/>
    </location>
</feature>